<keyword evidence="4" id="KW-0963">Cytoplasm</keyword>
<feature type="region of interest" description="Disordered" evidence="9">
    <location>
        <begin position="837"/>
        <end position="865"/>
    </location>
</feature>
<keyword evidence="11" id="KW-0012">Acyltransferase</keyword>
<comment type="caution">
    <text evidence="11">The sequence shown here is derived from an EMBL/GenBank/DDBJ whole genome shotgun (WGS) entry which is preliminary data.</text>
</comment>
<evidence type="ECO:0000313" key="12">
    <source>
        <dbReference type="Proteomes" id="UP000189274"/>
    </source>
</evidence>
<gene>
    <name evidence="11" type="ORF">BOH78_4039</name>
</gene>
<dbReference type="VEuPathDB" id="FungiDB:C5L36_0A12650"/>
<keyword evidence="7" id="KW-0804">Transcription</keyword>
<dbReference type="InterPro" id="IPR003386">
    <property type="entry name" value="LACT/PDAT_acylTrfase"/>
</dbReference>
<dbReference type="EMBL" id="MQVM01000024">
    <property type="protein sequence ID" value="ONH72119.1"/>
    <property type="molecule type" value="Genomic_DNA"/>
</dbReference>
<dbReference type="GO" id="GO:0005737">
    <property type="term" value="C:cytoplasm"/>
    <property type="evidence" value="ECO:0007669"/>
    <property type="project" value="UniProtKB-SubCell"/>
</dbReference>
<comment type="similarity">
    <text evidence="3">Belongs to the WHI5/NRM1 family.</text>
</comment>
<feature type="region of interest" description="Disordered" evidence="9">
    <location>
        <begin position="770"/>
        <end position="802"/>
    </location>
</feature>
<organism evidence="11 12">
    <name type="scientific">Pichia kudriavzevii</name>
    <name type="common">Yeast</name>
    <name type="synonym">Issatchenkia orientalis</name>
    <dbReference type="NCBI Taxonomy" id="4909"/>
    <lineage>
        <taxon>Eukaryota</taxon>
        <taxon>Fungi</taxon>
        <taxon>Dikarya</taxon>
        <taxon>Ascomycota</taxon>
        <taxon>Saccharomycotina</taxon>
        <taxon>Pichiomycetes</taxon>
        <taxon>Pichiales</taxon>
        <taxon>Pichiaceae</taxon>
        <taxon>Pichia</taxon>
    </lineage>
</organism>
<evidence type="ECO:0000256" key="5">
    <source>
        <dbReference type="ARBA" id="ARBA00022491"/>
    </source>
</evidence>
<keyword evidence="11" id="KW-0808">Transferase</keyword>
<dbReference type="InterPro" id="IPR029058">
    <property type="entry name" value="AB_hydrolase_fold"/>
</dbReference>
<reference evidence="12" key="1">
    <citation type="journal article" date="2017" name="Genome Announc.">
        <title>Genome sequences of Cyberlindnera fabianii 65, Pichia kudriavzevii 129, and Saccharomyces cerevisiae 131 isolated from fermented masau fruits in Zimbabwe.</title>
        <authorList>
            <person name="van Rijswijck I.M.H."/>
            <person name="Derks M.F.L."/>
            <person name="Abee T."/>
            <person name="de Ridder D."/>
            <person name="Smid E.J."/>
        </authorList>
    </citation>
    <scope>NUCLEOTIDE SEQUENCE [LARGE SCALE GENOMIC DNA]</scope>
    <source>
        <strain evidence="12">129</strain>
    </source>
</reference>
<dbReference type="AlphaFoldDB" id="A0A1V2LI51"/>
<dbReference type="InterPro" id="IPR013734">
    <property type="entry name" value="TF_Nrm1/Whi5"/>
</dbReference>
<keyword evidence="8" id="KW-0539">Nucleus</keyword>
<feature type="region of interest" description="Disordered" evidence="9">
    <location>
        <begin position="1"/>
        <end position="22"/>
    </location>
</feature>
<evidence type="ECO:0000256" key="7">
    <source>
        <dbReference type="ARBA" id="ARBA00023163"/>
    </source>
</evidence>
<protein>
    <submittedName>
        <fullName evidence="11">Phospholipid:diacylglycerol acyltransferase</fullName>
    </submittedName>
</protein>
<keyword evidence="5" id="KW-0678">Repressor</keyword>
<dbReference type="SUPFAM" id="SSF53474">
    <property type="entry name" value="alpha/beta-Hydrolases"/>
    <property type="match status" value="1"/>
</dbReference>
<evidence type="ECO:0000256" key="2">
    <source>
        <dbReference type="ARBA" id="ARBA00004496"/>
    </source>
</evidence>
<dbReference type="Pfam" id="PF08528">
    <property type="entry name" value="Whi5"/>
    <property type="match status" value="1"/>
</dbReference>
<dbReference type="Proteomes" id="UP000189274">
    <property type="component" value="Unassembled WGS sequence"/>
</dbReference>
<proteinExistence type="inferred from homology"/>
<keyword evidence="10" id="KW-1133">Transmembrane helix</keyword>
<evidence type="ECO:0000313" key="11">
    <source>
        <dbReference type="EMBL" id="ONH72119.1"/>
    </source>
</evidence>
<evidence type="ECO:0000256" key="3">
    <source>
        <dbReference type="ARBA" id="ARBA00006922"/>
    </source>
</evidence>
<accession>A0A1V2LI51</accession>
<feature type="compositionally biased region" description="Basic and acidic residues" evidence="9">
    <location>
        <begin position="9"/>
        <end position="22"/>
    </location>
</feature>
<comment type="subcellular location">
    <subcellularLocation>
        <location evidence="2">Cytoplasm</location>
    </subcellularLocation>
    <subcellularLocation>
        <location evidence="1">Nucleus</location>
    </subcellularLocation>
</comment>
<keyword evidence="6" id="KW-0805">Transcription regulation</keyword>
<dbReference type="Pfam" id="PF02450">
    <property type="entry name" value="LCAT"/>
    <property type="match status" value="1"/>
</dbReference>
<keyword evidence="10" id="KW-0812">Transmembrane</keyword>
<evidence type="ECO:0000256" key="1">
    <source>
        <dbReference type="ARBA" id="ARBA00004123"/>
    </source>
</evidence>
<dbReference type="GO" id="GO:0006629">
    <property type="term" value="P:lipid metabolic process"/>
    <property type="evidence" value="ECO:0007669"/>
    <property type="project" value="InterPro"/>
</dbReference>
<name>A0A1V2LI51_PICKU</name>
<evidence type="ECO:0000256" key="6">
    <source>
        <dbReference type="ARBA" id="ARBA00023015"/>
    </source>
</evidence>
<evidence type="ECO:0000256" key="10">
    <source>
        <dbReference type="SAM" id="Phobius"/>
    </source>
</evidence>
<dbReference type="PANTHER" id="PTHR11440">
    <property type="entry name" value="LECITHIN-CHOLESTEROL ACYLTRANSFERASE-RELATED"/>
    <property type="match status" value="1"/>
</dbReference>
<evidence type="ECO:0000256" key="8">
    <source>
        <dbReference type="ARBA" id="ARBA00023242"/>
    </source>
</evidence>
<dbReference type="VEuPathDB" id="FungiDB:C5L36_0A12660"/>
<sequence>MPARRRKNKENGNGKVSEKEKAKKVENTIKEISSESTEVTVKIKNQRDHFWEKRKFILFIGILIGLIVAAYTNKEHIKSDLIDDYVNFDNLSLDNLSKISDKFSVEEWKEYLPDSLKLDSPKGETGAFAIGKSLKKNEGLHAEHNVILVPGVISTGIESWGLEGTPDCPSTPYFRKRLWGSFFMLRTMLMEKACWLKHIMLDPETGLDPPGIKLRAAQGFEAADFFITGYWIWNKILENLAAIGYGPDNMFSAAYDWRLTYMDLERRDGFFSKLKAQIEMSKQLNGKKSVLVGHSMGSQVIFFFLKWVEAKGKGFGNGGKRWVNDHIEAYVDIAGSMLGTPKAITALLSGEMKDTVELNQLAMHGLEKFFSRKERAEMLRTFGGIPSMIPKGGNLVWGDMNGAPDDDDDNSEGKCQGDTFGKFLRFKENSGYSNMTMEESIEFLLGNGPEWFSNRVRENYSFGYARDAKEMRTNERDPRTWTNPLEVALPNAPDMKIFCFYGVGAPTERAYNYMPEEVSDTTNVIANDTDGLHHHNATKRETGVHIDSDEGVLFSNGDGTVSLLTHLHAHIWQRGLSMYNPGGSKVTIVELNHAPEKFDLRGGAGTAEHVDILGSAQLNALVLRVAGGAGSHIENSVGLSTLKKTADALFPLQPLEQLSQAQLNTRTPTKLSKHHGNVSVSPRTKRARVLKMKLQLAYFKVRTNQTGTPIERLRLPKSHPSRLTMDDIINKKATSAALKRVNRHFNNTVKSAPPHILSFHSSMTSPSKFAIAPSNNSKKNIKLPPVSKLFPNYPSNDDTTIDEHNESTILESINENEPSGASVEPSLQRRHSFSSLVMSTPVRTKKSQPSPSRIQSTPSSMGAAHSLLQLARYT</sequence>
<dbReference type="GO" id="GO:0005634">
    <property type="term" value="C:nucleus"/>
    <property type="evidence" value="ECO:0007669"/>
    <property type="project" value="UniProtKB-SubCell"/>
</dbReference>
<keyword evidence="10" id="KW-0472">Membrane</keyword>
<dbReference type="GO" id="GO:0008374">
    <property type="term" value="F:O-acyltransferase activity"/>
    <property type="evidence" value="ECO:0007669"/>
    <property type="project" value="InterPro"/>
</dbReference>
<feature type="compositionally biased region" description="Polar residues" evidence="9">
    <location>
        <begin position="837"/>
        <end position="860"/>
    </location>
</feature>
<dbReference type="Gene3D" id="3.40.50.1820">
    <property type="entry name" value="alpha/beta hydrolase"/>
    <property type="match status" value="1"/>
</dbReference>
<evidence type="ECO:0000256" key="4">
    <source>
        <dbReference type="ARBA" id="ARBA00022490"/>
    </source>
</evidence>
<evidence type="ECO:0000256" key="9">
    <source>
        <dbReference type="SAM" id="MobiDB-lite"/>
    </source>
</evidence>
<feature type="transmembrane region" description="Helical" evidence="10">
    <location>
        <begin position="56"/>
        <end position="72"/>
    </location>
</feature>